<evidence type="ECO:0000313" key="3">
    <source>
        <dbReference type="Proteomes" id="UP000182658"/>
    </source>
</evidence>
<feature type="region of interest" description="Disordered" evidence="1">
    <location>
        <begin position="84"/>
        <end position="107"/>
    </location>
</feature>
<protein>
    <submittedName>
        <fullName evidence="2">Uncharacterized protein</fullName>
    </submittedName>
</protein>
<dbReference type="InParanoid" id="A0A1J7J7P3"/>
<name>A0A1J7J7P3_9PEZI</name>
<dbReference type="Proteomes" id="UP000182658">
    <property type="component" value="Unassembled WGS sequence"/>
</dbReference>
<evidence type="ECO:0000313" key="2">
    <source>
        <dbReference type="EMBL" id="OIW35461.1"/>
    </source>
</evidence>
<gene>
    <name evidence="2" type="ORF">CONLIGDRAFT_627523</name>
</gene>
<evidence type="ECO:0000256" key="1">
    <source>
        <dbReference type="SAM" id="MobiDB-lite"/>
    </source>
</evidence>
<dbReference type="AlphaFoldDB" id="A0A1J7J7P3"/>
<sequence length="107" mass="12701">MFFELTRKDKDLVAERAIMFFELELHKETRTLYQNCAIVSMFQPLEGVRLRRIYQEQAVPDPHHHRHHTPHSPIYSHLRSQSYLSHPPCQPASTPIHLSQPTNIYTR</sequence>
<keyword evidence="3" id="KW-1185">Reference proteome</keyword>
<dbReference type="EMBL" id="KV875093">
    <property type="protein sequence ID" value="OIW35461.1"/>
    <property type="molecule type" value="Genomic_DNA"/>
</dbReference>
<reference evidence="2 3" key="1">
    <citation type="submission" date="2016-10" db="EMBL/GenBank/DDBJ databases">
        <title>Draft genome sequence of Coniochaeta ligniaria NRRL30616, a lignocellulolytic fungus for bioabatement of inhibitors in plant biomass hydrolysates.</title>
        <authorList>
            <consortium name="DOE Joint Genome Institute"/>
            <person name="Jimenez D.J."/>
            <person name="Hector R.E."/>
            <person name="Riley R."/>
            <person name="Sun H."/>
            <person name="Grigoriev I.V."/>
            <person name="Van Elsas J.D."/>
            <person name="Nichols N.N."/>
        </authorList>
    </citation>
    <scope>NUCLEOTIDE SEQUENCE [LARGE SCALE GENOMIC DNA]</scope>
    <source>
        <strain evidence="2 3">NRRL 30616</strain>
    </source>
</reference>
<feature type="compositionally biased region" description="Polar residues" evidence="1">
    <location>
        <begin position="91"/>
        <end position="107"/>
    </location>
</feature>
<organism evidence="2 3">
    <name type="scientific">Coniochaeta ligniaria NRRL 30616</name>
    <dbReference type="NCBI Taxonomy" id="1408157"/>
    <lineage>
        <taxon>Eukaryota</taxon>
        <taxon>Fungi</taxon>
        <taxon>Dikarya</taxon>
        <taxon>Ascomycota</taxon>
        <taxon>Pezizomycotina</taxon>
        <taxon>Sordariomycetes</taxon>
        <taxon>Sordariomycetidae</taxon>
        <taxon>Coniochaetales</taxon>
        <taxon>Coniochaetaceae</taxon>
        <taxon>Coniochaeta</taxon>
    </lineage>
</organism>
<accession>A0A1J7J7P3</accession>
<proteinExistence type="predicted"/>